<dbReference type="Pfam" id="PF22022">
    <property type="entry name" value="Phage_int_M"/>
    <property type="match status" value="1"/>
</dbReference>
<dbReference type="InterPro" id="IPR011010">
    <property type="entry name" value="DNA_brk_join_enz"/>
</dbReference>
<evidence type="ECO:0000313" key="7">
    <source>
        <dbReference type="EMBL" id="AAW74308.1"/>
    </source>
</evidence>
<name>Q5H413_XANOR</name>
<evidence type="ECO:0000256" key="3">
    <source>
        <dbReference type="ARBA" id="ARBA00023125"/>
    </source>
</evidence>
<organism evidence="7 8">
    <name type="scientific">Xanthomonas oryzae pv. oryzae (strain KACC10331 / KXO85)</name>
    <dbReference type="NCBI Taxonomy" id="291331"/>
    <lineage>
        <taxon>Bacteria</taxon>
        <taxon>Pseudomonadati</taxon>
        <taxon>Pseudomonadota</taxon>
        <taxon>Gammaproteobacteria</taxon>
        <taxon>Lysobacterales</taxon>
        <taxon>Lysobacteraceae</taxon>
        <taxon>Xanthomonas</taxon>
    </lineage>
</organism>
<dbReference type="Proteomes" id="UP000006735">
    <property type="component" value="Chromosome"/>
</dbReference>
<reference evidence="7 8" key="1">
    <citation type="journal article" date="2005" name="Nucleic Acids Res.">
        <title>The genome sequence of Xanthomonas oryzae pathovar oryzae KACC10331, the bacterial blight pathogen of rice.</title>
        <authorList>
            <person name="Lee B.M."/>
            <person name="Park Y.J."/>
            <person name="Park D.S."/>
            <person name="Kang H.W."/>
            <person name="Kim J.G."/>
            <person name="Song E.S."/>
            <person name="Park I.C."/>
            <person name="Yoon U.H."/>
            <person name="Hahn J.H."/>
            <person name="Koo B.S."/>
            <person name="Lee G.B."/>
            <person name="Kim H."/>
            <person name="Park H.S."/>
            <person name="Yoon K.O."/>
            <person name="Kim J.H."/>
            <person name="Jung C.H."/>
            <person name="Koh N.H."/>
            <person name="Seo J.S."/>
            <person name="Go S.J."/>
        </authorList>
    </citation>
    <scope>NUCLEOTIDE SEQUENCE [LARGE SCALE GENOMIC DNA]</scope>
    <source>
        <strain evidence="8">KACC10331 / KXO85</strain>
    </source>
</reference>
<proteinExistence type="inferred from homology"/>
<gene>
    <name evidence="7" type="ordered locus">XOO1054</name>
</gene>
<evidence type="ECO:0000313" key="8">
    <source>
        <dbReference type="Proteomes" id="UP000006735"/>
    </source>
</evidence>
<dbReference type="InterPro" id="IPR002104">
    <property type="entry name" value="Integrase_catalytic"/>
</dbReference>
<dbReference type="GO" id="GO:0003677">
    <property type="term" value="F:DNA binding"/>
    <property type="evidence" value="ECO:0007669"/>
    <property type="project" value="UniProtKB-KW"/>
</dbReference>
<dbReference type="InterPro" id="IPR010998">
    <property type="entry name" value="Integrase_recombinase_N"/>
</dbReference>
<dbReference type="Gene3D" id="1.10.443.10">
    <property type="entry name" value="Intergrase catalytic core"/>
    <property type="match status" value="1"/>
</dbReference>
<dbReference type="GO" id="GO:0015074">
    <property type="term" value="P:DNA integration"/>
    <property type="evidence" value="ECO:0007669"/>
    <property type="project" value="UniProtKB-KW"/>
</dbReference>
<protein>
    <submittedName>
        <fullName evidence="7">Integrase</fullName>
    </submittedName>
</protein>
<keyword evidence="2" id="KW-0229">DNA integration</keyword>
<dbReference type="AlphaFoldDB" id="Q5H413"/>
<accession>Q5H413</accession>
<evidence type="ECO:0000259" key="5">
    <source>
        <dbReference type="Pfam" id="PF00589"/>
    </source>
</evidence>
<comment type="similarity">
    <text evidence="1">Belongs to the 'phage' integrase family.</text>
</comment>
<dbReference type="PANTHER" id="PTHR30629">
    <property type="entry name" value="PROPHAGE INTEGRASE"/>
    <property type="match status" value="1"/>
</dbReference>
<dbReference type="InterPro" id="IPR053876">
    <property type="entry name" value="Phage_int_M"/>
</dbReference>
<dbReference type="Pfam" id="PF00589">
    <property type="entry name" value="Phage_integrase"/>
    <property type="match status" value="1"/>
</dbReference>
<feature type="domain" description="Tyr recombinase" evidence="5">
    <location>
        <begin position="75"/>
        <end position="197"/>
    </location>
</feature>
<sequence length="251" mass="28091">MDTEDVLSILRPIWTTKTETATRVRQRIETILDAATVKRKRTGDNPARWKGHLSMILPKPKTVAPVQNFPALPYKDIPEFMAALRKRHGEAARALEFTILTAARTGMTLGAVPAEFTGNDWTCPAERMKSKKEHVVPLSTAAQAIVKPRLSRKLLFPNDVSGEPLSENAMLALLKRMDRGDITVHGFRSTFKDWASEVTDFPDDLSEAALAHEITDKAKAAYKRGKMLEKRRKMMEAWANYCASPPAHPIS</sequence>
<dbReference type="InterPro" id="IPR050808">
    <property type="entry name" value="Phage_Integrase"/>
</dbReference>
<evidence type="ECO:0000256" key="1">
    <source>
        <dbReference type="ARBA" id="ARBA00008857"/>
    </source>
</evidence>
<keyword evidence="8" id="KW-1185">Reference proteome</keyword>
<evidence type="ECO:0000256" key="4">
    <source>
        <dbReference type="ARBA" id="ARBA00023172"/>
    </source>
</evidence>
<evidence type="ECO:0000259" key="6">
    <source>
        <dbReference type="Pfam" id="PF22022"/>
    </source>
</evidence>
<dbReference type="Gene3D" id="1.10.150.130">
    <property type="match status" value="1"/>
</dbReference>
<evidence type="ECO:0000256" key="2">
    <source>
        <dbReference type="ARBA" id="ARBA00022908"/>
    </source>
</evidence>
<dbReference type="KEGG" id="xoo:XOO1054"/>
<keyword evidence="3" id="KW-0238">DNA-binding</keyword>
<dbReference type="SUPFAM" id="SSF56349">
    <property type="entry name" value="DNA breaking-rejoining enzymes"/>
    <property type="match status" value="1"/>
</dbReference>
<dbReference type="HOGENOM" id="CLU_027562_0_2_6"/>
<dbReference type="GO" id="GO:0006310">
    <property type="term" value="P:DNA recombination"/>
    <property type="evidence" value="ECO:0007669"/>
    <property type="project" value="UniProtKB-KW"/>
</dbReference>
<dbReference type="InterPro" id="IPR013762">
    <property type="entry name" value="Integrase-like_cat_sf"/>
</dbReference>
<feature type="domain" description="Phage integrase central" evidence="6">
    <location>
        <begin position="2"/>
        <end position="52"/>
    </location>
</feature>
<keyword evidence="4" id="KW-0233">DNA recombination</keyword>
<dbReference type="STRING" id="291331.XOO1054"/>
<dbReference type="EMBL" id="AE013598">
    <property type="protein sequence ID" value="AAW74308.1"/>
    <property type="molecule type" value="Genomic_DNA"/>
</dbReference>
<dbReference type="PANTHER" id="PTHR30629:SF2">
    <property type="entry name" value="PROPHAGE INTEGRASE INTS-RELATED"/>
    <property type="match status" value="1"/>
</dbReference>
<dbReference type="CDD" id="cd00801">
    <property type="entry name" value="INT_P4_C"/>
    <property type="match status" value="1"/>
</dbReference>